<dbReference type="Pfam" id="PF01494">
    <property type="entry name" value="FAD_binding_3"/>
    <property type="match status" value="1"/>
</dbReference>
<feature type="domain" description="FAD-binding" evidence="4">
    <location>
        <begin position="9"/>
        <end position="168"/>
    </location>
</feature>
<keyword evidence="3" id="KW-0560">Oxidoreductase</keyword>
<keyword evidence="6" id="KW-1185">Reference proteome</keyword>
<dbReference type="InterPro" id="IPR051704">
    <property type="entry name" value="FAD_aromatic-hydroxylase"/>
</dbReference>
<dbReference type="OrthoDB" id="655030at2759"/>
<evidence type="ECO:0000256" key="2">
    <source>
        <dbReference type="ARBA" id="ARBA00022827"/>
    </source>
</evidence>
<accession>W9CUH2</accession>
<sequence>MISTTAPKLKVLILGAGIAGPCLAYWLCRTRLNTSIKVIEKSPVPRANGQAIDIHGAAVEITKKMKLEEEIRARSTTEKGTMMLSSFGKPIATFPAGDNFYFGLRDFEGRFIRALLEALRKFENVEYVYGDFVKTVEQKEGGVDVTFNGGSEDTFDLVVGADGATSKIDGAYILAGEVSKIQSSHDIPKALQRYEEVFRPVYKKMGNLPWGFHQIAMPQTRWGMRVRDSIIWFVGKTKIHRLLSNDQGGLIMSYRCING</sequence>
<dbReference type="SUPFAM" id="SSF51905">
    <property type="entry name" value="FAD/NAD(P)-binding domain"/>
    <property type="match status" value="1"/>
</dbReference>
<dbReference type="InterPro" id="IPR036188">
    <property type="entry name" value="FAD/NAD-bd_sf"/>
</dbReference>
<dbReference type="AlphaFoldDB" id="W9CUH2"/>
<evidence type="ECO:0000313" key="6">
    <source>
        <dbReference type="Proteomes" id="UP000019487"/>
    </source>
</evidence>
<dbReference type="PANTHER" id="PTHR46865:SF2">
    <property type="entry name" value="MONOOXYGENASE"/>
    <property type="match status" value="1"/>
</dbReference>
<dbReference type="STRING" id="1432307.W9CUH2"/>
<evidence type="ECO:0000259" key="4">
    <source>
        <dbReference type="Pfam" id="PF01494"/>
    </source>
</evidence>
<dbReference type="PANTHER" id="PTHR46865">
    <property type="entry name" value="OXIDOREDUCTASE-RELATED"/>
    <property type="match status" value="1"/>
</dbReference>
<evidence type="ECO:0000313" key="5">
    <source>
        <dbReference type="EMBL" id="ESZ98175.1"/>
    </source>
</evidence>
<dbReference type="HOGENOM" id="CLU_1074259_0_0_1"/>
<reference evidence="5 6" key="1">
    <citation type="journal article" date="2014" name="Genome Announc.">
        <title>Draft genome sequence of Sclerotinia borealis, a psychrophilic plant pathogenic fungus.</title>
        <authorList>
            <person name="Mardanov A.V."/>
            <person name="Beletsky A.V."/>
            <person name="Kadnikov V.V."/>
            <person name="Ignatov A.N."/>
            <person name="Ravin N.V."/>
        </authorList>
    </citation>
    <scope>NUCLEOTIDE SEQUENCE [LARGE SCALE GENOMIC DNA]</scope>
    <source>
        <strain evidence="6">F-4157</strain>
    </source>
</reference>
<comment type="caution">
    <text evidence="5">The sequence shown here is derived from an EMBL/GenBank/DDBJ whole genome shotgun (WGS) entry which is preliminary data.</text>
</comment>
<gene>
    <name evidence="5" type="ORF">SBOR_1444</name>
</gene>
<dbReference type="InterPro" id="IPR002938">
    <property type="entry name" value="FAD-bd"/>
</dbReference>
<dbReference type="GO" id="GO:0071949">
    <property type="term" value="F:FAD binding"/>
    <property type="evidence" value="ECO:0007669"/>
    <property type="project" value="InterPro"/>
</dbReference>
<organism evidence="5 6">
    <name type="scientific">Sclerotinia borealis (strain F-4128)</name>
    <dbReference type="NCBI Taxonomy" id="1432307"/>
    <lineage>
        <taxon>Eukaryota</taxon>
        <taxon>Fungi</taxon>
        <taxon>Dikarya</taxon>
        <taxon>Ascomycota</taxon>
        <taxon>Pezizomycotina</taxon>
        <taxon>Leotiomycetes</taxon>
        <taxon>Helotiales</taxon>
        <taxon>Sclerotiniaceae</taxon>
        <taxon>Sclerotinia</taxon>
    </lineage>
</organism>
<keyword evidence="1" id="KW-0285">Flavoprotein</keyword>
<dbReference type="GO" id="GO:0016491">
    <property type="term" value="F:oxidoreductase activity"/>
    <property type="evidence" value="ECO:0007669"/>
    <property type="project" value="UniProtKB-KW"/>
</dbReference>
<keyword evidence="2" id="KW-0274">FAD</keyword>
<protein>
    <recommendedName>
        <fullName evidence="4">FAD-binding domain-containing protein</fullName>
    </recommendedName>
</protein>
<evidence type="ECO:0000256" key="3">
    <source>
        <dbReference type="ARBA" id="ARBA00023002"/>
    </source>
</evidence>
<dbReference type="Gene3D" id="3.50.50.60">
    <property type="entry name" value="FAD/NAD(P)-binding domain"/>
    <property type="match status" value="1"/>
</dbReference>
<name>W9CUH2_SCLBF</name>
<evidence type="ECO:0000256" key="1">
    <source>
        <dbReference type="ARBA" id="ARBA00022630"/>
    </source>
</evidence>
<dbReference type="Proteomes" id="UP000019487">
    <property type="component" value="Unassembled WGS sequence"/>
</dbReference>
<dbReference type="EMBL" id="AYSA01000051">
    <property type="protein sequence ID" value="ESZ98175.1"/>
    <property type="molecule type" value="Genomic_DNA"/>
</dbReference>
<proteinExistence type="predicted"/>